<comment type="caution">
    <text evidence="4">The sequence shown here is derived from an EMBL/GenBank/DDBJ whole genome shotgun (WGS) entry which is preliminary data.</text>
</comment>
<keyword evidence="2 4" id="KW-0378">Hydrolase</keyword>
<evidence type="ECO:0000256" key="2">
    <source>
        <dbReference type="ARBA" id="ARBA00022801"/>
    </source>
</evidence>
<dbReference type="PANTHER" id="PTHR22946">
    <property type="entry name" value="DIENELACTONE HYDROLASE DOMAIN-CONTAINING PROTEIN-RELATED"/>
    <property type="match status" value="1"/>
</dbReference>
<organism evidence="4 5">
    <name type="scientific">Sporichthya brevicatena</name>
    <dbReference type="NCBI Taxonomy" id="171442"/>
    <lineage>
        <taxon>Bacteria</taxon>
        <taxon>Bacillati</taxon>
        <taxon>Actinomycetota</taxon>
        <taxon>Actinomycetes</taxon>
        <taxon>Sporichthyales</taxon>
        <taxon>Sporichthyaceae</taxon>
        <taxon>Sporichthya</taxon>
    </lineage>
</organism>
<evidence type="ECO:0000256" key="1">
    <source>
        <dbReference type="ARBA" id="ARBA00008645"/>
    </source>
</evidence>
<keyword evidence="5" id="KW-1185">Reference proteome</keyword>
<comment type="similarity">
    <text evidence="1">Belongs to the AB hydrolase superfamily.</text>
</comment>
<evidence type="ECO:0000259" key="3">
    <source>
        <dbReference type="Pfam" id="PF12146"/>
    </source>
</evidence>
<accession>A0ABN1GPQ2</accession>
<evidence type="ECO:0000313" key="4">
    <source>
        <dbReference type="EMBL" id="GAA0615934.1"/>
    </source>
</evidence>
<dbReference type="InterPro" id="IPR029058">
    <property type="entry name" value="AB_hydrolase_fold"/>
</dbReference>
<dbReference type="SUPFAM" id="SSF53474">
    <property type="entry name" value="alpha/beta-Hydrolases"/>
    <property type="match status" value="1"/>
</dbReference>
<reference evidence="4 5" key="1">
    <citation type="journal article" date="2019" name="Int. J. Syst. Evol. Microbiol.">
        <title>The Global Catalogue of Microorganisms (GCM) 10K type strain sequencing project: providing services to taxonomists for standard genome sequencing and annotation.</title>
        <authorList>
            <consortium name="The Broad Institute Genomics Platform"/>
            <consortium name="The Broad Institute Genome Sequencing Center for Infectious Disease"/>
            <person name="Wu L."/>
            <person name="Ma J."/>
        </authorList>
    </citation>
    <scope>NUCLEOTIDE SEQUENCE [LARGE SCALE GENOMIC DNA]</scope>
    <source>
        <strain evidence="4 5">JCM 10671</strain>
    </source>
</reference>
<evidence type="ECO:0000313" key="5">
    <source>
        <dbReference type="Proteomes" id="UP001500957"/>
    </source>
</evidence>
<dbReference type="InterPro" id="IPR022742">
    <property type="entry name" value="Hydrolase_4"/>
</dbReference>
<proteinExistence type="inferred from homology"/>
<dbReference type="InterPro" id="IPR050261">
    <property type="entry name" value="FrsA_esterase"/>
</dbReference>
<sequence>MTTTDRSVAAAARADVEVLTFPSGTGQCAAEHHRAQTDNLRTAAGVPYVVMAHGFGATVDSGLSSFARTFAAAGIGVLAFDYRGWGRSDGDPRRVVDVESQVADFRAALRAVRARADADPERLVAWGCSLAGGHIFRVAAEEPLLAAAIAVTPAVDGPAALGNIVRRDGVHALGSVAPALRDVVAAKRGRRPVTIPIVGEPGATAVITAPGAFAQYQAIAGPTWNNSVAARSMLGLARYRPGRLASRIRCPLLVQIADRDTISPVEPIRAAARRAPRSEVRHYPGDHFDVYPGCAHHDAVTAHQVAFLRRHLNPRQNNLGEVS</sequence>
<dbReference type="Gene3D" id="3.40.50.1820">
    <property type="entry name" value="alpha/beta hydrolase"/>
    <property type="match status" value="1"/>
</dbReference>
<feature type="domain" description="Serine aminopeptidase S33" evidence="3">
    <location>
        <begin position="49"/>
        <end position="284"/>
    </location>
</feature>
<dbReference type="Pfam" id="PF12146">
    <property type="entry name" value="Hydrolase_4"/>
    <property type="match status" value="1"/>
</dbReference>
<protein>
    <submittedName>
        <fullName evidence="4">Alpha/beta hydrolase</fullName>
    </submittedName>
</protein>
<dbReference type="Proteomes" id="UP001500957">
    <property type="component" value="Unassembled WGS sequence"/>
</dbReference>
<dbReference type="GO" id="GO:0016787">
    <property type="term" value="F:hydrolase activity"/>
    <property type="evidence" value="ECO:0007669"/>
    <property type="project" value="UniProtKB-KW"/>
</dbReference>
<name>A0ABN1GPQ2_9ACTN</name>
<gene>
    <name evidence="4" type="ORF">GCM10009547_17410</name>
</gene>
<dbReference type="PANTHER" id="PTHR22946:SF9">
    <property type="entry name" value="POLYKETIDE TRANSFERASE AF380"/>
    <property type="match status" value="1"/>
</dbReference>
<dbReference type="EMBL" id="BAAAHE010000013">
    <property type="protein sequence ID" value="GAA0615934.1"/>
    <property type="molecule type" value="Genomic_DNA"/>
</dbReference>
<dbReference type="RefSeq" id="WP_344603685.1">
    <property type="nucleotide sequence ID" value="NZ_BAAAHE010000013.1"/>
</dbReference>